<accession>A0A699ZND9</accession>
<protein>
    <submittedName>
        <fullName evidence="1">Uncharacterized protein</fullName>
    </submittedName>
</protein>
<gene>
    <name evidence="1" type="ORF">HaLaN_18402</name>
</gene>
<keyword evidence="2" id="KW-1185">Reference proteome</keyword>
<name>A0A699ZND9_HAELA</name>
<comment type="caution">
    <text evidence="1">The sequence shown here is derived from an EMBL/GenBank/DDBJ whole genome shotgun (WGS) entry which is preliminary data.</text>
</comment>
<proteinExistence type="predicted"/>
<dbReference type="AlphaFoldDB" id="A0A699ZND9"/>
<reference evidence="1 2" key="1">
    <citation type="submission" date="2020-02" db="EMBL/GenBank/DDBJ databases">
        <title>Draft genome sequence of Haematococcus lacustris strain NIES-144.</title>
        <authorList>
            <person name="Morimoto D."/>
            <person name="Nakagawa S."/>
            <person name="Yoshida T."/>
            <person name="Sawayama S."/>
        </authorList>
    </citation>
    <scope>NUCLEOTIDE SEQUENCE [LARGE SCALE GENOMIC DNA]</scope>
    <source>
        <strain evidence="1 2">NIES-144</strain>
    </source>
</reference>
<sequence length="126" mass="13285">MQVALHGIELGGGALRVDTPAAVEVASRFVRFFCEAAAQYRATAGAARSSHQRSAVLEGTSDSPPPATLQGACTYMLETGGLFEGVANEFCRLHRGATASSSSLEAKLPATFYMTAYRRQAGSVLR</sequence>
<dbReference type="EMBL" id="BLLF01001771">
    <property type="protein sequence ID" value="GFH21159.1"/>
    <property type="molecule type" value="Genomic_DNA"/>
</dbReference>
<organism evidence="1 2">
    <name type="scientific">Haematococcus lacustris</name>
    <name type="common">Green alga</name>
    <name type="synonym">Haematococcus pluvialis</name>
    <dbReference type="NCBI Taxonomy" id="44745"/>
    <lineage>
        <taxon>Eukaryota</taxon>
        <taxon>Viridiplantae</taxon>
        <taxon>Chlorophyta</taxon>
        <taxon>core chlorophytes</taxon>
        <taxon>Chlorophyceae</taxon>
        <taxon>CS clade</taxon>
        <taxon>Chlamydomonadales</taxon>
        <taxon>Haematococcaceae</taxon>
        <taxon>Haematococcus</taxon>
    </lineage>
</organism>
<evidence type="ECO:0000313" key="2">
    <source>
        <dbReference type="Proteomes" id="UP000485058"/>
    </source>
</evidence>
<dbReference type="Proteomes" id="UP000485058">
    <property type="component" value="Unassembled WGS sequence"/>
</dbReference>
<evidence type="ECO:0000313" key="1">
    <source>
        <dbReference type="EMBL" id="GFH21159.1"/>
    </source>
</evidence>